<protein>
    <submittedName>
        <fullName evidence="3">Uncharacterized protein</fullName>
    </submittedName>
</protein>
<feature type="signal peptide" evidence="1">
    <location>
        <begin position="1"/>
        <end position="22"/>
    </location>
</feature>
<reference evidence="3" key="1">
    <citation type="submission" date="2022-11" db="UniProtKB">
        <authorList>
            <consortium name="WormBaseParasite"/>
        </authorList>
    </citation>
    <scope>IDENTIFICATION</scope>
</reference>
<keyword evidence="1" id="KW-0732">Signal</keyword>
<evidence type="ECO:0000256" key="1">
    <source>
        <dbReference type="SAM" id="SignalP"/>
    </source>
</evidence>
<dbReference type="AlphaFoldDB" id="A0A914H8E7"/>
<feature type="chain" id="PRO_5037226328" evidence="1">
    <location>
        <begin position="23"/>
        <end position="163"/>
    </location>
</feature>
<dbReference type="WBParaSite" id="Gr19_v10_g14995.t1">
    <property type="protein sequence ID" value="Gr19_v10_g14995.t1"/>
    <property type="gene ID" value="Gr19_v10_g14995"/>
</dbReference>
<evidence type="ECO:0000313" key="3">
    <source>
        <dbReference type="WBParaSite" id="Gr19_v10_g14995.t1"/>
    </source>
</evidence>
<keyword evidence="2" id="KW-1185">Reference proteome</keyword>
<dbReference type="Proteomes" id="UP000887572">
    <property type="component" value="Unplaced"/>
</dbReference>
<name>A0A914H8E7_GLORO</name>
<proteinExistence type="predicted"/>
<accession>A0A914H8E7</accession>
<sequence>MFGGRCLIFNLTLLLILRSTLLDPGLVVREHQIMAYDQDENPQKLERMATILDASVKAGTIFGAAVGATVGMATTAVATTGAAIGGPVGFLVGLAAGVAGGMVYWGAEKLWCSTRCSKNLACVIREGANHVCCSAGFKRQCFNDWEEVNVCGIDVSSNDSPVL</sequence>
<evidence type="ECO:0000313" key="2">
    <source>
        <dbReference type="Proteomes" id="UP000887572"/>
    </source>
</evidence>
<organism evidence="2 3">
    <name type="scientific">Globodera rostochiensis</name>
    <name type="common">Golden nematode worm</name>
    <name type="synonym">Heterodera rostochiensis</name>
    <dbReference type="NCBI Taxonomy" id="31243"/>
    <lineage>
        <taxon>Eukaryota</taxon>
        <taxon>Metazoa</taxon>
        <taxon>Ecdysozoa</taxon>
        <taxon>Nematoda</taxon>
        <taxon>Chromadorea</taxon>
        <taxon>Rhabditida</taxon>
        <taxon>Tylenchina</taxon>
        <taxon>Tylenchomorpha</taxon>
        <taxon>Tylenchoidea</taxon>
        <taxon>Heteroderidae</taxon>
        <taxon>Heteroderinae</taxon>
        <taxon>Globodera</taxon>
    </lineage>
</organism>